<keyword evidence="2" id="KW-1185">Reference proteome</keyword>
<dbReference type="Proteomes" id="UP001607302">
    <property type="component" value="Unassembled WGS sequence"/>
</dbReference>
<evidence type="ECO:0000313" key="2">
    <source>
        <dbReference type="Proteomes" id="UP001607302"/>
    </source>
</evidence>
<gene>
    <name evidence="1" type="ORF">V1478_000231</name>
</gene>
<dbReference type="AlphaFoldDB" id="A0ABD2C520"/>
<evidence type="ECO:0000313" key="1">
    <source>
        <dbReference type="EMBL" id="KAL2740090.1"/>
    </source>
</evidence>
<sequence>MDNFALPQLNKLLRTLFFKASQVWYVNRITMEPILKATISASFHQSKKELQLQLHDIISDIILDHTLTELHSEHIFKDFVSILPTFLLHSAIHENIIQMINRLVLHHQEWIWNILVEKQDAIVDNAKVIEIIGSEDEKRSRLMICNLFYFVNEQIFY</sequence>
<name>A0ABD2C520_VESSQ</name>
<proteinExistence type="predicted"/>
<reference evidence="1 2" key="1">
    <citation type="journal article" date="2024" name="Ann. Entomol. Soc. Am.">
        <title>Genomic analyses of the southern and eastern yellowjacket wasps (Hymenoptera: Vespidae) reveal evolutionary signatures of social life.</title>
        <authorList>
            <person name="Catto M.A."/>
            <person name="Caine P.B."/>
            <person name="Orr S.E."/>
            <person name="Hunt B.G."/>
            <person name="Goodisman M.A.D."/>
        </authorList>
    </citation>
    <scope>NUCLEOTIDE SEQUENCE [LARGE SCALE GENOMIC DNA]</scope>
    <source>
        <strain evidence="1">233</strain>
        <tissue evidence="1">Head and thorax</tissue>
    </source>
</reference>
<protein>
    <submittedName>
        <fullName evidence="1">Testis-expressed sequence 10 protein</fullName>
    </submittedName>
</protein>
<accession>A0ABD2C520</accession>
<comment type="caution">
    <text evidence="1">The sequence shown here is derived from an EMBL/GenBank/DDBJ whole genome shotgun (WGS) entry which is preliminary data.</text>
</comment>
<dbReference type="EMBL" id="JAUDFV010000020">
    <property type="protein sequence ID" value="KAL2740090.1"/>
    <property type="molecule type" value="Genomic_DNA"/>
</dbReference>
<organism evidence="1 2">
    <name type="scientific">Vespula squamosa</name>
    <name type="common">Southern yellow jacket</name>
    <name type="synonym">Wasp</name>
    <dbReference type="NCBI Taxonomy" id="30214"/>
    <lineage>
        <taxon>Eukaryota</taxon>
        <taxon>Metazoa</taxon>
        <taxon>Ecdysozoa</taxon>
        <taxon>Arthropoda</taxon>
        <taxon>Hexapoda</taxon>
        <taxon>Insecta</taxon>
        <taxon>Pterygota</taxon>
        <taxon>Neoptera</taxon>
        <taxon>Endopterygota</taxon>
        <taxon>Hymenoptera</taxon>
        <taxon>Apocrita</taxon>
        <taxon>Aculeata</taxon>
        <taxon>Vespoidea</taxon>
        <taxon>Vespidae</taxon>
        <taxon>Vespinae</taxon>
        <taxon>Vespula</taxon>
    </lineage>
</organism>